<evidence type="ECO:0000313" key="3">
    <source>
        <dbReference type="Proteomes" id="UP000600799"/>
    </source>
</evidence>
<keyword evidence="1" id="KW-0732">Signal</keyword>
<feature type="signal peptide" evidence="1">
    <location>
        <begin position="1"/>
        <end position="23"/>
    </location>
</feature>
<protein>
    <submittedName>
        <fullName evidence="2">Uncharacterized protein</fullName>
    </submittedName>
</protein>
<feature type="chain" id="PRO_5046542311" evidence="1">
    <location>
        <begin position="24"/>
        <end position="123"/>
    </location>
</feature>
<sequence>MNLRTICSALALGLVILPCVALADDPLDPQMRTQAARERDRAIIRKLNQQELARVRERDARYAQGWADWREHNRREDVARGAQAARNADRDYAEARDDYEQRLAEWRRAVAACREGRYEYCAR</sequence>
<name>A0ABS0HKK0_9SPHN</name>
<organism evidence="2 3">
    <name type="scientific">Novosphingobium jiangmenense</name>
    <dbReference type="NCBI Taxonomy" id="2791981"/>
    <lineage>
        <taxon>Bacteria</taxon>
        <taxon>Pseudomonadati</taxon>
        <taxon>Pseudomonadota</taxon>
        <taxon>Alphaproteobacteria</taxon>
        <taxon>Sphingomonadales</taxon>
        <taxon>Sphingomonadaceae</taxon>
        <taxon>Novosphingobium</taxon>
    </lineage>
</organism>
<evidence type="ECO:0000256" key="1">
    <source>
        <dbReference type="SAM" id="SignalP"/>
    </source>
</evidence>
<gene>
    <name evidence="2" type="ORF">I2488_16020</name>
</gene>
<dbReference type="EMBL" id="JADQDC010000012">
    <property type="protein sequence ID" value="MBF9152514.1"/>
    <property type="molecule type" value="Genomic_DNA"/>
</dbReference>
<dbReference type="Proteomes" id="UP000600799">
    <property type="component" value="Unassembled WGS sequence"/>
</dbReference>
<evidence type="ECO:0000313" key="2">
    <source>
        <dbReference type="EMBL" id="MBF9152514.1"/>
    </source>
</evidence>
<keyword evidence="3" id="KW-1185">Reference proteome</keyword>
<proteinExistence type="predicted"/>
<reference evidence="2 3" key="1">
    <citation type="submission" date="2020-11" db="EMBL/GenBank/DDBJ databases">
        <title>The genome sequence of Novosphingobium sp. 1Y9A.</title>
        <authorList>
            <person name="Liu Y."/>
        </authorList>
    </citation>
    <scope>NUCLEOTIDE SEQUENCE [LARGE SCALE GENOMIC DNA]</scope>
    <source>
        <strain evidence="2 3">1Y9A</strain>
    </source>
</reference>
<comment type="caution">
    <text evidence="2">The sequence shown here is derived from an EMBL/GenBank/DDBJ whole genome shotgun (WGS) entry which is preliminary data.</text>
</comment>
<dbReference type="RefSeq" id="WP_196276815.1">
    <property type="nucleotide sequence ID" value="NZ_JADQDC010000012.1"/>
</dbReference>
<accession>A0ABS0HKK0</accession>